<dbReference type="Proteomes" id="UP001497744">
    <property type="component" value="Unassembled WGS sequence"/>
</dbReference>
<protein>
    <submittedName>
        <fullName evidence="1">DNA repair protein RAD51 -like protein 3</fullName>
    </submittedName>
</protein>
<proteinExistence type="predicted"/>
<reference evidence="1 2" key="1">
    <citation type="submission" date="2021-06" db="EMBL/GenBank/DDBJ databases">
        <title>Genome sequence of Babesia caballi.</title>
        <authorList>
            <person name="Yamagishi J."/>
            <person name="Kidaka T."/>
            <person name="Ochi A."/>
        </authorList>
    </citation>
    <scope>NUCLEOTIDE SEQUENCE [LARGE SCALE GENOMIC DNA]</scope>
    <source>
        <strain evidence="1">USDA-D6B2</strain>
    </source>
</reference>
<dbReference type="RefSeq" id="XP_067713265.1">
    <property type="nucleotide sequence ID" value="XM_067857164.1"/>
</dbReference>
<sequence>MVQRLRKDPRTCHQIEALHNENHGNLQLALLVPSQTVTLALQGHLRLLQDRRANLGENPQAERGLDLVVEVPYFLRTRLQQGPFLRQVGIQLRTRLRARPLLLARSRTHLRRIRRLLLLRGRFHDPCHDDLHEREVVEAVDVRGGPQEQVVDVVYVEEGKPEVHVGQHLRQQLLLVRVVGEGLRHLLDRVLVLLRRDRAHAALDQVDVEVRVGHRNVAPRLHIEQKQELLLARLRFGSLEIELRELVDVAVQVVALLAATQPPRPPLGVRVPLEPDRGRHQGVGQRRAVAVHLRIYVQGREGEREQVEVVQLGHGVHHLHPRLPVKQVGRRRDHRQDERQRQLAPVPQAVVDVDAPQLEYLVHRLPVLELQRHSHIQPQHPQAPLQPDRRLGAQHRGVERLVQVVPAEHLQHAALDSPPVLPQVRVEAPHEPLPLQHVVHPEEAVVLDHLRVVRGLVQLDLVVLDRRVNILQELEGEVFAVVDSLVVFHKVLQLHFLLHLRVVQVGVEHDDRIRQDKNDVGVGHTRKPRLQRPLPHPRVLAPPALQVLLRLGGVRVGQNHALQHALVPNRLRHEVDALIRKYVLDLVMHKLPREVLVGRLLLRCDMVVDRPHVCHPVGREVELPEDVLLHNPPRRLALGPAVAPLHLGRAVRPVLTLVHHGLRLKVRRRKDLDDPLNLLRLPWQPERGQKEPYCHDDRQPSEAVELRELAPHPVHELRVLVRPQVLAHLLEVQIRYVLQERGHVSRFMFLRQQPDLLHQRYPVVSQVRGVEYVRRPPQRLLPPLLPCEVGRVHAVRRRLRLERVVGQRLEDPLDRVERHVLEVDHRDVVARRLRVGRAALPLHRRLRLEHLLPHLLRDGAVPLELVRRHETRNDRLHHHVRQVRAPHVAVVVGVYLQDQLRVVAYVHYELHVHLDDVGLEGVGLGSVDVVHHRRDNVREQRLHLRLHLRAEAEEHVLERAQHQRVERQRLREAHAVHRVRHEDLHNREDGAVLPVGEGPQLHGAVERLQPDHADV</sequence>
<evidence type="ECO:0000313" key="1">
    <source>
        <dbReference type="EMBL" id="GIX61194.1"/>
    </source>
</evidence>
<keyword evidence="2" id="KW-1185">Reference proteome</keyword>
<evidence type="ECO:0000313" key="2">
    <source>
        <dbReference type="Proteomes" id="UP001497744"/>
    </source>
</evidence>
<accession>A0AAV4LMJ7</accession>
<dbReference type="GeneID" id="94192677"/>
<organism evidence="1 2">
    <name type="scientific">Babesia caballi</name>
    <dbReference type="NCBI Taxonomy" id="5871"/>
    <lineage>
        <taxon>Eukaryota</taxon>
        <taxon>Sar</taxon>
        <taxon>Alveolata</taxon>
        <taxon>Apicomplexa</taxon>
        <taxon>Aconoidasida</taxon>
        <taxon>Piroplasmida</taxon>
        <taxon>Babesiidae</taxon>
        <taxon>Babesia</taxon>
    </lineage>
</organism>
<name>A0AAV4LMJ7_BABCB</name>
<gene>
    <name evidence="1" type="ORF">BcabD6B2_06290</name>
</gene>
<comment type="caution">
    <text evidence="1">The sequence shown here is derived from an EMBL/GenBank/DDBJ whole genome shotgun (WGS) entry which is preliminary data.</text>
</comment>
<dbReference type="AlphaFoldDB" id="A0AAV4LMJ7"/>
<dbReference type="EMBL" id="BPLF01000001">
    <property type="protein sequence ID" value="GIX61194.1"/>
    <property type="molecule type" value="Genomic_DNA"/>
</dbReference>